<name>A0AAV9EE58_ACOCL</name>
<keyword evidence="3" id="KW-1185">Reference proteome</keyword>
<dbReference type="EMBL" id="JAUJYO010000008">
    <property type="protein sequence ID" value="KAK1311070.1"/>
    <property type="molecule type" value="Genomic_DNA"/>
</dbReference>
<feature type="region of interest" description="Disordered" evidence="1">
    <location>
        <begin position="125"/>
        <end position="146"/>
    </location>
</feature>
<protein>
    <submittedName>
        <fullName evidence="2">Uncharacterized protein</fullName>
    </submittedName>
</protein>
<reference evidence="2" key="1">
    <citation type="journal article" date="2023" name="Nat. Commun.">
        <title>Diploid and tetraploid genomes of Acorus and the evolution of monocots.</title>
        <authorList>
            <person name="Ma L."/>
            <person name="Liu K.W."/>
            <person name="Li Z."/>
            <person name="Hsiao Y.Y."/>
            <person name="Qi Y."/>
            <person name="Fu T."/>
            <person name="Tang G.D."/>
            <person name="Zhang D."/>
            <person name="Sun W.H."/>
            <person name="Liu D.K."/>
            <person name="Li Y."/>
            <person name="Chen G.Z."/>
            <person name="Liu X.D."/>
            <person name="Liao X.Y."/>
            <person name="Jiang Y.T."/>
            <person name="Yu X."/>
            <person name="Hao Y."/>
            <person name="Huang J."/>
            <person name="Zhao X.W."/>
            <person name="Ke S."/>
            <person name="Chen Y.Y."/>
            <person name="Wu W.L."/>
            <person name="Hsu J.L."/>
            <person name="Lin Y.F."/>
            <person name="Huang M.D."/>
            <person name="Li C.Y."/>
            <person name="Huang L."/>
            <person name="Wang Z.W."/>
            <person name="Zhao X."/>
            <person name="Zhong W.Y."/>
            <person name="Peng D.H."/>
            <person name="Ahmad S."/>
            <person name="Lan S."/>
            <person name="Zhang J.S."/>
            <person name="Tsai W.C."/>
            <person name="Van de Peer Y."/>
            <person name="Liu Z.J."/>
        </authorList>
    </citation>
    <scope>NUCLEOTIDE SEQUENCE</scope>
    <source>
        <strain evidence="2">CP</strain>
    </source>
</reference>
<evidence type="ECO:0000313" key="3">
    <source>
        <dbReference type="Proteomes" id="UP001180020"/>
    </source>
</evidence>
<reference evidence="2" key="2">
    <citation type="submission" date="2023-06" db="EMBL/GenBank/DDBJ databases">
        <authorList>
            <person name="Ma L."/>
            <person name="Liu K.-W."/>
            <person name="Li Z."/>
            <person name="Hsiao Y.-Y."/>
            <person name="Qi Y."/>
            <person name="Fu T."/>
            <person name="Tang G."/>
            <person name="Zhang D."/>
            <person name="Sun W.-H."/>
            <person name="Liu D.-K."/>
            <person name="Li Y."/>
            <person name="Chen G.-Z."/>
            <person name="Liu X.-D."/>
            <person name="Liao X.-Y."/>
            <person name="Jiang Y.-T."/>
            <person name="Yu X."/>
            <person name="Hao Y."/>
            <person name="Huang J."/>
            <person name="Zhao X.-W."/>
            <person name="Ke S."/>
            <person name="Chen Y.-Y."/>
            <person name="Wu W.-L."/>
            <person name="Hsu J.-L."/>
            <person name="Lin Y.-F."/>
            <person name="Huang M.-D."/>
            <person name="Li C.-Y."/>
            <person name="Huang L."/>
            <person name="Wang Z.-W."/>
            <person name="Zhao X."/>
            <person name="Zhong W.-Y."/>
            <person name="Peng D.-H."/>
            <person name="Ahmad S."/>
            <person name="Lan S."/>
            <person name="Zhang J.-S."/>
            <person name="Tsai W.-C."/>
            <person name="Van De Peer Y."/>
            <person name="Liu Z.-J."/>
        </authorList>
    </citation>
    <scope>NUCLEOTIDE SEQUENCE</scope>
    <source>
        <strain evidence="2">CP</strain>
        <tissue evidence="2">Leaves</tissue>
    </source>
</reference>
<evidence type="ECO:0000313" key="2">
    <source>
        <dbReference type="EMBL" id="KAK1311070.1"/>
    </source>
</evidence>
<comment type="caution">
    <text evidence="2">The sequence shown here is derived from an EMBL/GenBank/DDBJ whole genome shotgun (WGS) entry which is preliminary data.</text>
</comment>
<accession>A0AAV9EE58</accession>
<dbReference type="Proteomes" id="UP001180020">
    <property type="component" value="Unassembled WGS sequence"/>
</dbReference>
<evidence type="ECO:0000256" key="1">
    <source>
        <dbReference type="SAM" id="MobiDB-lite"/>
    </source>
</evidence>
<organism evidence="2 3">
    <name type="scientific">Acorus calamus</name>
    <name type="common">Sweet flag</name>
    <dbReference type="NCBI Taxonomy" id="4465"/>
    <lineage>
        <taxon>Eukaryota</taxon>
        <taxon>Viridiplantae</taxon>
        <taxon>Streptophyta</taxon>
        <taxon>Embryophyta</taxon>
        <taxon>Tracheophyta</taxon>
        <taxon>Spermatophyta</taxon>
        <taxon>Magnoliopsida</taxon>
        <taxon>Liliopsida</taxon>
        <taxon>Acoraceae</taxon>
        <taxon>Acorus</taxon>
    </lineage>
</organism>
<sequence>MPMLLDLYISIQNLLPHPPSPPPPSQSPTPTKKNHLQVITNRRTFTTTTTTLLSFLLLGSPPFLSTSTAEVGEDPKRFTLEGYTDIEHGFTLLRPCLYVKLETKIWVTFIAGLLLGTSFTRKVPTKGWSSNPTAGEGPDLREAPAV</sequence>
<proteinExistence type="predicted"/>
<gene>
    <name evidence="2" type="ORF">QJS10_CPA08g01138</name>
</gene>
<dbReference type="AlphaFoldDB" id="A0AAV9EE58"/>